<protein>
    <submittedName>
        <fullName evidence="2">Uncharacterized protein</fullName>
    </submittedName>
</protein>
<organism evidence="2 3">
    <name type="scientific">Taxus chinensis</name>
    <name type="common">Chinese yew</name>
    <name type="synonym">Taxus wallichiana var. chinensis</name>
    <dbReference type="NCBI Taxonomy" id="29808"/>
    <lineage>
        <taxon>Eukaryota</taxon>
        <taxon>Viridiplantae</taxon>
        <taxon>Streptophyta</taxon>
        <taxon>Embryophyta</taxon>
        <taxon>Tracheophyta</taxon>
        <taxon>Spermatophyta</taxon>
        <taxon>Pinopsida</taxon>
        <taxon>Pinidae</taxon>
        <taxon>Conifers II</taxon>
        <taxon>Cupressales</taxon>
        <taxon>Taxaceae</taxon>
        <taxon>Taxus</taxon>
    </lineage>
</organism>
<dbReference type="AlphaFoldDB" id="A0AA38H2F4"/>
<evidence type="ECO:0000313" key="2">
    <source>
        <dbReference type="EMBL" id="KAH9331125.1"/>
    </source>
</evidence>
<accession>A0AA38H2F4</accession>
<evidence type="ECO:0000256" key="1">
    <source>
        <dbReference type="SAM" id="MobiDB-lite"/>
    </source>
</evidence>
<feature type="region of interest" description="Disordered" evidence="1">
    <location>
        <begin position="1"/>
        <end position="20"/>
    </location>
</feature>
<proteinExistence type="predicted"/>
<comment type="caution">
    <text evidence="2">The sequence shown here is derived from an EMBL/GenBank/DDBJ whole genome shotgun (WGS) entry which is preliminary data.</text>
</comment>
<dbReference type="EMBL" id="JAHRHJ020000001">
    <property type="protein sequence ID" value="KAH9331125.1"/>
    <property type="molecule type" value="Genomic_DNA"/>
</dbReference>
<sequence>TTAIVPSPDSPTSDIASHDTSHTSLYTPSYYVDDPIDNILIDIIISESLSDTNQAFDSHGSPYFHTIECESPIPSLPSAEIAFSTLHKSPPSITSFSPTVLSPPITSFAPICSSSHIDVFLLVTSPIRDVYDASPTITMDIPSTSTTIDSSTPTTSVPLASESPLSSLDIPMITHNGKLQPLNTLLPSSTIPSQDIISLMHVIGQLQSQVQSLTLESRAYYASIDSNSLHGNPVPKEIHNSAFPKNFIMPTFTCFDGTGDPHAHLLCYHMCMTSYYDDKLLLKAF</sequence>
<feature type="compositionally biased region" description="Polar residues" evidence="1">
    <location>
        <begin position="1"/>
        <end position="15"/>
    </location>
</feature>
<reference evidence="2 3" key="1">
    <citation type="journal article" date="2021" name="Nat. Plants">
        <title>The Taxus genome provides insights into paclitaxel biosynthesis.</title>
        <authorList>
            <person name="Xiong X."/>
            <person name="Gou J."/>
            <person name="Liao Q."/>
            <person name="Li Y."/>
            <person name="Zhou Q."/>
            <person name="Bi G."/>
            <person name="Li C."/>
            <person name="Du R."/>
            <person name="Wang X."/>
            <person name="Sun T."/>
            <person name="Guo L."/>
            <person name="Liang H."/>
            <person name="Lu P."/>
            <person name="Wu Y."/>
            <person name="Zhang Z."/>
            <person name="Ro D.K."/>
            <person name="Shang Y."/>
            <person name="Huang S."/>
            <person name="Yan J."/>
        </authorList>
    </citation>
    <scope>NUCLEOTIDE SEQUENCE [LARGE SCALE GENOMIC DNA]</scope>
    <source>
        <strain evidence="2">Ta-2019</strain>
    </source>
</reference>
<gene>
    <name evidence="2" type="ORF">KI387_003233</name>
</gene>
<dbReference type="Proteomes" id="UP000824469">
    <property type="component" value="Unassembled WGS sequence"/>
</dbReference>
<feature type="non-terminal residue" evidence="2">
    <location>
        <position position="1"/>
    </location>
</feature>
<name>A0AA38H2F4_TAXCH</name>
<evidence type="ECO:0000313" key="3">
    <source>
        <dbReference type="Proteomes" id="UP000824469"/>
    </source>
</evidence>
<keyword evidence="3" id="KW-1185">Reference proteome</keyword>